<organism evidence="10 11">
    <name type="scientific">Desmophyllum pertusum</name>
    <dbReference type="NCBI Taxonomy" id="174260"/>
    <lineage>
        <taxon>Eukaryota</taxon>
        <taxon>Metazoa</taxon>
        <taxon>Cnidaria</taxon>
        <taxon>Anthozoa</taxon>
        <taxon>Hexacorallia</taxon>
        <taxon>Scleractinia</taxon>
        <taxon>Caryophylliina</taxon>
        <taxon>Caryophylliidae</taxon>
        <taxon>Desmophyllum</taxon>
    </lineage>
</organism>
<dbReference type="AlphaFoldDB" id="A0A9W9ZQZ4"/>
<keyword evidence="3 9" id="KW-0808">Transferase</keyword>
<keyword evidence="9" id="KW-0735">Signal-anchor</keyword>
<protein>
    <recommendedName>
        <fullName evidence="9">Carbohydrate sulfotransferase</fullName>
        <ecNumber evidence="9">2.8.2.-</ecNumber>
    </recommendedName>
</protein>
<keyword evidence="4" id="KW-0812">Transmembrane</keyword>
<keyword evidence="7" id="KW-0472">Membrane</keyword>
<proteinExistence type="inferred from homology"/>
<evidence type="ECO:0000256" key="6">
    <source>
        <dbReference type="ARBA" id="ARBA00023034"/>
    </source>
</evidence>
<name>A0A9W9ZQZ4_9CNID</name>
<dbReference type="PANTHER" id="PTHR12137">
    <property type="entry name" value="CARBOHYDRATE SULFOTRANSFERASE"/>
    <property type="match status" value="1"/>
</dbReference>
<evidence type="ECO:0000256" key="5">
    <source>
        <dbReference type="ARBA" id="ARBA00022989"/>
    </source>
</evidence>
<keyword evidence="6 9" id="KW-0333">Golgi apparatus</keyword>
<comment type="subcellular location">
    <subcellularLocation>
        <location evidence="1 9">Golgi apparatus membrane</location>
        <topology evidence="1 9">Single-pass type II membrane protein</topology>
    </subcellularLocation>
</comment>
<dbReference type="PANTHER" id="PTHR12137:SF54">
    <property type="entry name" value="CARBOHYDRATE SULFOTRANSFERASE"/>
    <property type="match status" value="1"/>
</dbReference>
<dbReference type="GO" id="GO:0008146">
    <property type="term" value="F:sulfotransferase activity"/>
    <property type="evidence" value="ECO:0007669"/>
    <property type="project" value="InterPro"/>
</dbReference>
<dbReference type="Pfam" id="PF03567">
    <property type="entry name" value="Sulfotransfer_2"/>
    <property type="match status" value="1"/>
</dbReference>
<dbReference type="EC" id="2.8.2.-" evidence="9"/>
<comment type="caution">
    <text evidence="10">The sequence shown here is derived from an EMBL/GenBank/DDBJ whole genome shotgun (WGS) entry which is preliminary data.</text>
</comment>
<dbReference type="GO" id="GO:0000139">
    <property type="term" value="C:Golgi membrane"/>
    <property type="evidence" value="ECO:0007669"/>
    <property type="project" value="UniProtKB-SubCell"/>
</dbReference>
<comment type="similarity">
    <text evidence="2 9">Belongs to the sulfotransferase 2 family.</text>
</comment>
<evidence type="ECO:0000256" key="8">
    <source>
        <dbReference type="ARBA" id="ARBA00023180"/>
    </source>
</evidence>
<sequence length="283" mass="34046">MDMTRQERNDYYGTQLEVSDYQLIKWQRERKQHLKNYCKGRNTKLVKKNLEYLIVNDKYKVIYCFIPKVACSQWNRVFLALDNRSNVSDIHDPTHFKFLHQYSHFGIKLRLETYFKFFFVREPFERLLSAYEDKFVKMQWPKEAILTSSKRIIDYFKFVADPKTDDQVTFSKFIFYVSGAGFNQNRHWNTYDSLCHPCDINYDFIGHFDKMPQEAPFILKRTGMDRVATFPDFHTHNTSSMLHEKYSQVPRARIVKLARAFQKDFKMFNFSFPGPLSRLMRGD</sequence>
<dbReference type="InterPro" id="IPR005331">
    <property type="entry name" value="Sulfotransferase"/>
</dbReference>
<gene>
    <name evidence="10" type="primary">CHST11_3</name>
    <name evidence="10" type="ORF">OS493_016322</name>
</gene>
<evidence type="ECO:0000256" key="1">
    <source>
        <dbReference type="ARBA" id="ARBA00004323"/>
    </source>
</evidence>
<evidence type="ECO:0000256" key="3">
    <source>
        <dbReference type="ARBA" id="ARBA00022679"/>
    </source>
</evidence>
<keyword evidence="11" id="KW-1185">Reference proteome</keyword>
<reference evidence="10" key="1">
    <citation type="submission" date="2023-01" db="EMBL/GenBank/DDBJ databases">
        <title>Genome assembly of the deep-sea coral Lophelia pertusa.</title>
        <authorList>
            <person name="Herrera S."/>
            <person name="Cordes E."/>
        </authorList>
    </citation>
    <scope>NUCLEOTIDE SEQUENCE</scope>
    <source>
        <strain evidence="10">USNM1676648</strain>
        <tissue evidence="10">Polyp</tissue>
    </source>
</reference>
<evidence type="ECO:0000256" key="4">
    <source>
        <dbReference type="ARBA" id="ARBA00022692"/>
    </source>
</evidence>
<dbReference type="Proteomes" id="UP001163046">
    <property type="component" value="Unassembled WGS sequence"/>
</dbReference>
<dbReference type="OrthoDB" id="5960816at2759"/>
<dbReference type="InterPro" id="IPR018011">
    <property type="entry name" value="Carb_sulfotrans_8-10"/>
</dbReference>
<dbReference type="EMBL" id="MU825881">
    <property type="protein sequence ID" value="KAJ7385253.1"/>
    <property type="molecule type" value="Genomic_DNA"/>
</dbReference>
<evidence type="ECO:0000256" key="2">
    <source>
        <dbReference type="ARBA" id="ARBA00006339"/>
    </source>
</evidence>
<evidence type="ECO:0000256" key="7">
    <source>
        <dbReference type="ARBA" id="ARBA00023136"/>
    </source>
</evidence>
<keyword evidence="5" id="KW-1133">Transmembrane helix</keyword>
<dbReference type="GO" id="GO:0016051">
    <property type="term" value="P:carbohydrate biosynthetic process"/>
    <property type="evidence" value="ECO:0007669"/>
    <property type="project" value="InterPro"/>
</dbReference>
<keyword evidence="8 9" id="KW-0325">Glycoprotein</keyword>
<evidence type="ECO:0000313" key="10">
    <source>
        <dbReference type="EMBL" id="KAJ7385253.1"/>
    </source>
</evidence>
<accession>A0A9W9ZQZ4</accession>
<evidence type="ECO:0000256" key="9">
    <source>
        <dbReference type="RuleBase" id="RU364020"/>
    </source>
</evidence>
<evidence type="ECO:0000313" key="11">
    <source>
        <dbReference type="Proteomes" id="UP001163046"/>
    </source>
</evidence>
<keyword evidence="9" id="KW-0119">Carbohydrate metabolism</keyword>